<dbReference type="InterPro" id="IPR023631">
    <property type="entry name" value="Amidase_dom"/>
</dbReference>
<sequence length="461" mass="49000">MHTDPVFLSARLLLDAYRSGALSPVEVVRAVLDRIESTNPRVNAFCLIANDQALEAARASEARWREGKPCGALDGVPVSIKDILLTRGWPTMRGSFAVDPGQPWDEDAPSVARLREAGAVFVGKTTTPELGWKGVTDSPLTGITRNPWDSSRTAGGSSGGSAAAVALGMAPLSVGTDGGGSVRIPAGFCGIFGLKPTYGRVPLYPSSPFGTLSHVGPMTRTVEDAALMMDVLSRPDSRDPTALEPLHGSFVEGLALDVSRLRIALSPRLGYVKNVHPEIEAAILRAGEVFARLGAAVEQVDPGFGDPVEAFHTLWFAGAAKAVASLDPQRIDRLDPGLAAICEEGRRVSAMQYLDAMAVRTALGQRMGRFHETYDVLLTPTLPIPAFEAGREAPEGSPSPRWTGWTPFTYPFNMTQQPAASIPCGRTTEGLPMGLQIVGARYADTKVLAVSRAYEHATMGA</sequence>
<dbReference type="PANTHER" id="PTHR11895:SF7">
    <property type="entry name" value="GLUTAMYL-TRNA(GLN) AMIDOTRANSFERASE SUBUNIT A, MITOCHONDRIAL"/>
    <property type="match status" value="1"/>
</dbReference>
<dbReference type="InterPro" id="IPR000120">
    <property type="entry name" value="Amidase"/>
</dbReference>
<evidence type="ECO:0000313" key="5">
    <source>
        <dbReference type="Proteomes" id="UP001379533"/>
    </source>
</evidence>
<name>A0ABZ2KH15_9BACT</name>
<dbReference type="EC" id="3.5.1.4" evidence="4"/>
<keyword evidence="4" id="KW-0378">Hydrolase</keyword>
<dbReference type="PROSITE" id="PS00571">
    <property type="entry name" value="AMIDASES"/>
    <property type="match status" value="1"/>
</dbReference>
<dbReference type="Pfam" id="PF01425">
    <property type="entry name" value="Amidase"/>
    <property type="match status" value="1"/>
</dbReference>
<dbReference type="NCBIfam" id="NF004815">
    <property type="entry name" value="PRK06169.1"/>
    <property type="match status" value="1"/>
</dbReference>
<dbReference type="InterPro" id="IPR036928">
    <property type="entry name" value="AS_sf"/>
</dbReference>
<evidence type="ECO:0000259" key="3">
    <source>
        <dbReference type="Pfam" id="PF01425"/>
    </source>
</evidence>
<dbReference type="Proteomes" id="UP001379533">
    <property type="component" value="Chromosome"/>
</dbReference>
<reference evidence="4 5" key="1">
    <citation type="submission" date="2021-12" db="EMBL/GenBank/DDBJ databases">
        <title>Discovery of the Pendulisporaceae a myxobacterial family with distinct sporulation behavior and unique specialized metabolism.</title>
        <authorList>
            <person name="Garcia R."/>
            <person name="Popoff A."/>
            <person name="Bader C.D."/>
            <person name="Loehr J."/>
            <person name="Walesch S."/>
            <person name="Walt C."/>
            <person name="Boldt J."/>
            <person name="Bunk B."/>
            <person name="Haeckl F.J.F.P.J."/>
            <person name="Gunesch A.P."/>
            <person name="Birkelbach J."/>
            <person name="Nuebel U."/>
            <person name="Pietschmann T."/>
            <person name="Bach T."/>
            <person name="Mueller R."/>
        </authorList>
    </citation>
    <scope>NUCLEOTIDE SEQUENCE [LARGE SCALE GENOMIC DNA]</scope>
    <source>
        <strain evidence="4 5">MSr12523</strain>
    </source>
</reference>
<dbReference type="RefSeq" id="WP_394846283.1">
    <property type="nucleotide sequence ID" value="NZ_CP089982.1"/>
</dbReference>
<comment type="similarity">
    <text evidence="1">Belongs to the amidase family.</text>
</comment>
<gene>
    <name evidence="4" type="ORF">LZC95_02315</name>
</gene>
<dbReference type="PANTHER" id="PTHR11895">
    <property type="entry name" value="TRANSAMIDASE"/>
    <property type="match status" value="1"/>
</dbReference>
<dbReference type="Gene3D" id="3.90.1300.10">
    <property type="entry name" value="Amidase signature (AS) domain"/>
    <property type="match status" value="1"/>
</dbReference>
<evidence type="ECO:0000313" key="4">
    <source>
        <dbReference type="EMBL" id="WXA95676.1"/>
    </source>
</evidence>
<feature type="region of interest" description="Disordered" evidence="2">
    <location>
        <begin position="132"/>
        <end position="157"/>
    </location>
</feature>
<evidence type="ECO:0000256" key="2">
    <source>
        <dbReference type="SAM" id="MobiDB-lite"/>
    </source>
</evidence>
<proteinExistence type="inferred from homology"/>
<evidence type="ECO:0000256" key="1">
    <source>
        <dbReference type="ARBA" id="ARBA00009199"/>
    </source>
</evidence>
<dbReference type="EMBL" id="CP089982">
    <property type="protein sequence ID" value="WXA95676.1"/>
    <property type="molecule type" value="Genomic_DNA"/>
</dbReference>
<dbReference type="InterPro" id="IPR020556">
    <property type="entry name" value="Amidase_CS"/>
</dbReference>
<dbReference type="SUPFAM" id="SSF75304">
    <property type="entry name" value="Amidase signature (AS) enzymes"/>
    <property type="match status" value="1"/>
</dbReference>
<accession>A0ABZ2KH15</accession>
<feature type="compositionally biased region" description="Polar residues" evidence="2">
    <location>
        <begin position="138"/>
        <end position="149"/>
    </location>
</feature>
<keyword evidence="5" id="KW-1185">Reference proteome</keyword>
<feature type="domain" description="Amidase" evidence="3">
    <location>
        <begin position="26"/>
        <end position="448"/>
    </location>
</feature>
<protein>
    <submittedName>
        <fullName evidence="4">Amidase</fullName>
        <ecNumber evidence="4">3.5.1.4</ecNumber>
    </submittedName>
</protein>
<dbReference type="GO" id="GO:0004040">
    <property type="term" value="F:amidase activity"/>
    <property type="evidence" value="ECO:0007669"/>
    <property type="project" value="UniProtKB-EC"/>
</dbReference>
<organism evidence="4 5">
    <name type="scientific">Pendulispora brunnea</name>
    <dbReference type="NCBI Taxonomy" id="2905690"/>
    <lineage>
        <taxon>Bacteria</taxon>
        <taxon>Pseudomonadati</taxon>
        <taxon>Myxococcota</taxon>
        <taxon>Myxococcia</taxon>
        <taxon>Myxococcales</taxon>
        <taxon>Sorangiineae</taxon>
        <taxon>Pendulisporaceae</taxon>
        <taxon>Pendulispora</taxon>
    </lineage>
</organism>